<accession>A0A382MUG9</accession>
<dbReference type="InterPro" id="IPR007462">
    <property type="entry name" value="COV1-like"/>
</dbReference>
<organism evidence="2">
    <name type="scientific">marine metagenome</name>
    <dbReference type="NCBI Taxonomy" id="408172"/>
    <lineage>
        <taxon>unclassified sequences</taxon>
        <taxon>metagenomes</taxon>
        <taxon>ecological metagenomes</taxon>
    </lineage>
</organism>
<dbReference type="Pfam" id="PF04367">
    <property type="entry name" value="DUF502"/>
    <property type="match status" value="1"/>
</dbReference>
<feature type="transmembrane region" description="Helical" evidence="1">
    <location>
        <begin position="9"/>
        <end position="30"/>
    </location>
</feature>
<evidence type="ECO:0008006" key="3">
    <source>
        <dbReference type="Google" id="ProtNLM"/>
    </source>
</evidence>
<dbReference type="EMBL" id="UINC01095999">
    <property type="protein sequence ID" value="SVC52519.1"/>
    <property type="molecule type" value="Genomic_DNA"/>
</dbReference>
<protein>
    <recommendedName>
        <fullName evidence="3">DUF502 domain-containing protein</fullName>
    </recommendedName>
</protein>
<dbReference type="AlphaFoldDB" id="A0A382MUG9"/>
<evidence type="ECO:0000313" key="2">
    <source>
        <dbReference type="EMBL" id="SVC52519.1"/>
    </source>
</evidence>
<feature type="transmembrane region" description="Helical" evidence="1">
    <location>
        <begin position="67"/>
        <end position="92"/>
    </location>
</feature>
<gene>
    <name evidence="2" type="ORF">METZ01_LOCUS305373</name>
</gene>
<keyword evidence="1" id="KW-0812">Transmembrane</keyword>
<dbReference type="PANTHER" id="PTHR31876:SF26">
    <property type="entry name" value="PROTEIN LIKE COV 2"/>
    <property type="match status" value="1"/>
</dbReference>
<proteinExistence type="predicted"/>
<sequence length="231" mass="25241">MFGRTRRNFFTGLAVVLPVIISIGVALWLFNQAVAVSDILLYPFPFLPGIELSDIWKEGKPGSDLYFGWKVVAILEAVVLTGLLGFLTRYYVGKKLVQLMDYILLNVPLLGKIYGTVKQVNQAFTSENKSNFQQVIMVEFPRKGLYSVGFVTAEQVKTDEGESIISIFVPTTPNPTTGFLLVLPESKVVKLDMSVADGIKYIVSLGAVPPENASGVQAAFKAQAARMLADG</sequence>
<evidence type="ECO:0000256" key="1">
    <source>
        <dbReference type="SAM" id="Phobius"/>
    </source>
</evidence>
<dbReference type="PANTHER" id="PTHR31876">
    <property type="entry name" value="COV-LIKE PROTEIN 1"/>
    <property type="match status" value="1"/>
</dbReference>
<reference evidence="2" key="1">
    <citation type="submission" date="2018-05" db="EMBL/GenBank/DDBJ databases">
        <authorList>
            <person name="Lanie J.A."/>
            <person name="Ng W.-L."/>
            <person name="Kazmierczak K.M."/>
            <person name="Andrzejewski T.M."/>
            <person name="Davidsen T.M."/>
            <person name="Wayne K.J."/>
            <person name="Tettelin H."/>
            <person name="Glass J.I."/>
            <person name="Rusch D."/>
            <person name="Podicherti R."/>
            <person name="Tsui H.-C.T."/>
            <person name="Winkler M.E."/>
        </authorList>
    </citation>
    <scope>NUCLEOTIDE SEQUENCE</scope>
</reference>
<name>A0A382MUG9_9ZZZZ</name>
<keyword evidence="1" id="KW-1133">Transmembrane helix</keyword>
<keyword evidence="1" id="KW-0472">Membrane</keyword>